<dbReference type="InterPro" id="IPR021136">
    <property type="entry name" value="Flagellar_hook_control-like_C"/>
</dbReference>
<feature type="compositionally biased region" description="Low complexity" evidence="1">
    <location>
        <begin position="475"/>
        <end position="488"/>
    </location>
</feature>
<evidence type="ECO:0000313" key="3">
    <source>
        <dbReference type="EMBL" id="XBO45590.1"/>
    </source>
</evidence>
<feature type="compositionally biased region" description="Gly residues" evidence="1">
    <location>
        <begin position="244"/>
        <end position="260"/>
    </location>
</feature>
<feature type="compositionally biased region" description="Low complexity" evidence="1">
    <location>
        <begin position="189"/>
        <end position="236"/>
    </location>
</feature>
<dbReference type="CDD" id="cd17470">
    <property type="entry name" value="T3SS_Flik_C"/>
    <property type="match status" value="1"/>
</dbReference>
<feature type="region of interest" description="Disordered" evidence="1">
    <location>
        <begin position="1"/>
        <end position="147"/>
    </location>
</feature>
<protein>
    <submittedName>
        <fullName evidence="3">Flagellar hook-length control protein FliK</fullName>
    </submittedName>
</protein>
<feature type="compositionally biased region" description="Low complexity" evidence="1">
    <location>
        <begin position="275"/>
        <end position="284"/>
    </location>
</feature>
<feature type="domain" description="Flagellar hook-length control protein-like C-terminal" evidence="2">
    <location>
        <begin position="390"/>
        <end position="461"/>
    </location>
</feature>
<feature type="compositionally biased region" description="Low complexity" evidence="1">
    <location>
        <begin position="167"/>
        <end position="179"/>
    </location>
</feature>
<organism evidence="3">
    <name type="scientific">Pedococcus sp. KACC 23699</name>
    <dbReference type="NCBI Taxonomy" id="3149228"/>
    <lineage>
        <taxon>Bacteria</taxon>
        <taxon>Bacillati</taxon>
        <taxon>Actinomycetota</taxon>
        <taxon>Actinomycetes</taxon>
        <taxon>Micrococcales</taxon>
        <taxon>Intrasporangiaceae</taxon>
        <taxon>Pedococcus</taxon>
    </lineage>
</organism>
<feature type="region of interest" description="Disordered" evidence="1">
    <location>
        <begin position="453"/>
        <end position="519"/>
    </location>
</feature>
<evidence type="ECO:0000256" key="1">
    <source>
        <dbReference type="SAM" id="MobiDB-lite"/>
    </source>
</evidence>
<feature type="compositionally biased region" description="Basic and acidic residues" evidence="1">
    <location>
        <begin position="42"/>
        <end position="73"/>
    </location>
</feature>
<name>A0AAU7JZI1_9MICO</name>
<proteinExistence type="predicted"/>
<dbReference type="Pfam" id="PF02120">
    <property type="entry name" value="Flg_hook"/>
    <property type="match status" value="1"/>
</dbReference>
<feature type="compositionally biased region" description="Basic and acidic residues" evidence="1">
    <location>
        <begin position="509"/>
        <end position="519"/>
    </location>
</feature>
<dbReference type="Gene3D" id="3.30.750.140">
    <property type="match status" value="1"/>
</dbReference>
<accession>A0AAU7JZI1</accession>
<reference evidence="3" key="1">
    <citation type="submission" date="2024-05" db="EMBL/GenBank/DDBJ databases">
        <authorList>
            <person name="Kim S."/>
            <person name="Heo J."/>
            <person name="Choi H."/>
            <person name="Choi Y."/>
            <person name="Kwon S.-W."/>
            <person name="Kim Y."/>
        </authorList>
    </citation>
    <scope>NUCLEOTIDE SEQUENCE</scope>
    <source>
        <strain evidence="3">KACC 23699</strain>
    </source>
</reference>
<feature type="compositionally biased region" description="Basic and acidic residues" evidence="1">
    <location>
        <begin position="80"/>
        <end position="95"/>
    </location>
</feature>
<feature type="compositionally biased region" description="Low complexity" evidence="1">
    <location>
        <begin position="117"/>
        <end position="137"/>
    </location>
</feature>
<feature type="region of interest" description="Disordered" evidence="1">
    <location>
        <begin position="167"/>
        <end position="300"/>
    </location>
</feature>
<keyword evidence="3" id="KW-0966">Cell projection</keyword>
<keyword evidence="3" id="KW-0969">Cilium</keyword>
<dbReference type="RefSeq" id="WP_406833092.1">
    <property type="nucleotide sequence ID" value="NZ_CP157483.1"/>
</dbReference>
<dbReference type="EMBL" id="CP157483">
    <property type="protein sequence ID" value="XBO45590.1"/>
    <property type="molecule type" value="Genomic_DNA"/>
</dbReference>
<evidence type="ECO:0000259" key="2">
    <source>
        <dbReference type="Pfam" id="PF02120"/>
    </source>
</evidence>
<sequence length="519" mass="50698">MSRVEAFPTTSSPAPSARSTLRSGSDDGAGFEVAIRSQLDAGRADRSRERSEPSTASERARERSQRPPRDRAVMRPGSPIHEDRQVRSDRDRPVRAELAGGSQHEVHVARPGGDGHAAPTPDAAASQPSSDAAAATSLEAGTGTSTVGAPVVDSALAAGGLEQAAAAMTTGGPTGGPTMRTSSDETVVAATQAATTAAPTRPAGATAADAAAPTAEAPAADATGPGATPATHSAAGQPTDGHAGAHGGGQPGQPGSGQTGSGPADGSPVPTLVHGRPAALAGPTGTTGDGTTGSSTGPTVAAADGALVTLEAHAVPLTTSTSTSAVPQQAAVGLPTAAVDAAAATAAAPPSTGATVATPGATAPAANPVVPLSTQAQVLGAVSPLLTGPDGTHRVTVHLEPENLGKVRVQVSLSGGEVALHLIAADAVTRETLRLGLPELRAQLEQSGLRTADMDVRSGPSDLFGRDTGAGTDASGGRAARPVPGAAPQHRTTTGGTALPDLNPASRSLSHDVALDVRM</sequence>
<feature type="compositionally biased region" description="Low complexity" evidence="1">
    <location>
        <begin position="8"/>
        <end position="23"/>
    </location>
</feature>
<dbReference type="InterPro" id="IPR038610">
    <property type="entry name" value="FliK-like_C_sf"/>
</dbReference>
<gene>
    <name evidence="3" type="ORF">ABEG17_09740</name>
</gene>
<dbReference type="AlphaFoldDB" id="A0AAU7JZI1"/>
<keyword evidence="3" id="KW-0282">Flagellum</keyword>